<evidence type="ECO:0000256" key="2">
    <source>
        <dbReference type="ARBA" id="ARBA00022679"/>
    </source>
</evidence>
<dbReference type="InterPro" id="IPR043129">
    <property type="entry name" value="ATPase_NBD"/>
</dbReference>
<dbReference type="GO" id="GO:0005524">
    <property type="term" value="F:ATP binding"/>
    <property type="evidence" value="ECO:0007669"/>
    <property type="project" value="UniProtKB-KW"/>
</dbReference>
<dbReference type="GO" id="GO:0004856">
    <property type="term" value="F:D-xylulokinase activity"/>
    <property type="evidence" value="ECO:0007669"/>
    <property type="project" value="UniProtKB-UniRule"/>
</dbReference>
<dbReference type="OrthoDB" id="1728974at2759"/>
<gene>
    <name evidence="7" type="ORF">B4U79_12175</name>
</gene>
<keyword evidence="8" id="KW-1185">Reference proteome</keyword>
<organism evidence="7 8">
    <name type="scientific">Dinothrombium tinctorium</name>
    <dbReference type="NCBI Taxonomy" id="1965070"/>
    <lineage>
        <taxon>Eukaryota</taxon>
        <taxon>Metazoa</taxon>
        <taxon>Ecdysozoa</taxon>
        <taxon>Arthropoda</taxon>
        <taxon>Chelicerata</taxon>
        <taxon>Arachnida</taxon>
        <taxon>Acari</taxon>
        <taxon>Acariformes</taxon>
        <taxon>Trombidiformes</taxon>
        <taxon>Prostigmata</taxon>
        <taxon>Anystina</taxon>
        <taxon>Parasitengona</taxon>
        <taxon>Trombidioidea</taxon>
        <taxon>Trombidiidae</taxon>
        <taxon>Dinothrombium</taxon>
    </lineage>
</organism>
<keyword evidence="2 4" id="KW-0808">Transferase</keyword>
<proteinExistence type="inferred from homology"/>
<evidence type="ECO:0000256" key="3">
    <source>
        <dbReference type="ARBA" id="ARBA00022777"/>
    </source>
</evidence>
<dbReference type="InterPro" id="IPR000577">
    <property type="entry name" value="Carb_kinase_FGGY"/>
</dbReference>
<dbReference type="GO" id="GO:0005997">
    <property type="term" value="P:xylulose metabolic process"/>
    <property type="evidence" value="ECO:0007669"/>
    <property type="project" value="UniProtKB-UniRule"/>
</dbReference>
<comment type="catalytic activity">
    <reaction evidence="4">
        <text>D-xylulose + ATP = D-xylulose 5-phosphate + ADP + H(+)</text>
        <dbReference type="Rhea" id="RHEA:10964"/>
        <dbReference type="ChEBI" id="CHEBI:15378"/>
        <dbReference type="ChEBI" id="CHEBI:17140"/>
        <dbReference type="ChEBI" id="CHEBI:30616"/>
        <dbReference type="ChEBI" id="CHEBI:57737"/>
        <dbReference type="ChEBI" id="CHEBI:456216"/>
        <dbReference type="EC" id="2.7.1.17"/>
    </reaction>
</comment>
<protein>
    <recommendedName>
        <fullName evidence="4">Xylulose kinase</fullName>
        <ecNumber evidence="4">2.7.1.17</ecNumber>
    </recommendedName>
</protein>
<evidence type="ECO:0000313" key="8">
    <source>
        <dbReference type="Proteomes" id="UP000285301"/>
    </source>
</evidence>
<dbReference type="InterPro" id="IPR018485">
    <property type="entry name" value="FGGY_C"/>
</dbReference>
<dbReference type="Pfam" id="PF00370">
    <property type="entry name" value="FGGY_N"/>
    <property type="match status" value="1"/>
</dbReference>
<evidence type="ECO:0000256" key="4">
    <source>
        <dbReference type="RuleBase" id="RU367058"/>
    </source>
</evidence>
<evidence type="ECO:0000259" key="6">
    <source>
        <dbReference type="Pfam" id="PF02782"/>
    </source>
</evidence>
<feature type="domain" description="Carbohydrate kinase FGGY C-terminal" evidence="6">
    <location>
        <begin position="295"/>
        <end position="480"/>
    </location>
</feature>
<accession>A0A443QQF4</accession>
<keyword evidence="3 4" id="KW-0418">Kinase</keyword>
<sequence>MDQSLDSTYLGFDFSTQQLKAVAIDDDLNVVSEAVVHYDTDLTEFRTSGGVNRDERSHRVTACPLMWIKALDMVMERLKISGLDFATVEAISGGGQQHGSVYWKKGARDALTNLAPSKFLHQQLQDAFALRDSPVWMDSSTTQQCVQLEEAVGGPQKLADLTGSRAYERFTASQIAKIFQTRQENYLNTERISLISSFAASLFLGDYAPIDYSDGSGMNLLDIRTRTWSQECLDACAPNLIEKLGEELVPSWKIIGSISNYFVQRYGFKPECSITAFTGDNPASLIGTCLSESDMAVSLGTSDTAFVWLKHATPTLNGHIFINPLNENEYMGMICFKNGSPTRERIRNQCADCSWDLFNELLNSTPRGNFGNIGFYFDFKEIYPLKVGDYRFNKYNQQIARVSNEVEVRACVEGQFLRFRVHTKNLGFEFGPQSKIIATGGASKNTAILQVLADVFNAPVYIHKKENSACLGSAFTAKFALAKDKMTFTEMVSKYRDQTEVLAATPASDANVVYSAMLQRYQLLEDSLNKNETVQN</sequence>
<dbReference type="GO" id="GO:0005829">
    <property type="term" value="C:cytosol"/>
    <property type="evidence" value="ECO:0007669"/>
    <property type="project" value="TreeGrafter"/>
</dbReference>
<evidence type="ECO:0000259" key="5">
    <source>
        <dbReference type="Pfam" id="PF00370"/>
    </source>
</evidence>
<comment type="function">
    <text evidence="4">Phosphorylates D-xylulose to produce D-xylulose 5-phosphate, a molecule that may play an important role in the regulation of glucose metabolism and lipogenesis.</text>
</comment>
<dbReference type="PANTHER" id="PTHR10196:SF57">
    <property type="entry name" value="XYLULOSE KINASE"/>
    <property type="match status" value="1"/>
</dbReference>
<dbReference type="STRING" id="1965070.A0A443QQF4"/>
<keyword evidence="4" id="KW-0547">Nucleotide-binding</keyword>
<keyword evidence="4" id="KW-0859">Xylose metabolism</keyword>
<keyword evidence="4" id="KW-0067">ATP-binding</keyword>
<name>A0A443QQF4_9ACAR</name>
<comment type="caution">
    <text evidence="7">The sequence shown here is derived from an EMBL/GenBank/DDBJ whole genome shotgun (WGS) entry which is preliminary data.</text>
</comment>
<dbReference type="AlphaFoldDB" id="A0A443QQF4"/>
<dbReference type="SUPFAM" id="SSF53067">
    <property type="entry name" value="Actin-like ATPase domain"/>
    <property type="match status" value="2"/>
</dbReference>
<dbReference type="PIRSF" id="PIRSF000538">
    <property type="entry name" value="GlpK"/>
    <property type="match status" value="1"/>
</dbReference>
<dbReference type="FunFam" id="3.30.420.40:FF:000118">
    <property type="entry name" value="Xylulose kinase 2"/>
    <property type="match status" value="1"/>
</dbReference>
<evidence type="ECO:0000256" key="1">
    <source>
        <dbReference type="ARBA" id="ARBA00009156"/>
    </source>
</evidence>
<dbReference type="EMBL" id="NCKU01004895">
    <property type="protein sequence ID" value="RWS05298.1"/>
    <property type="molecule type" value="Genomic_DNA"/>
</dbReference>
<dbReference type="InterPro" id="IPR042024">
    <property type="entry name" value="D-XK_euk"/>
</dbReference>
<feature type="domain" description="Carbohydrate kinase FGGY N-terminal" evidence="5">
    <location>
        <begin position="130"/>
        <end position="287"/>
    </location>
</feature>
<keyword evidence="4" id="KW-0119">Carbohydrate metabolism</keyword>
<dbReference type="Pfam" id="PF02782">
    <property type="entry name" value="FGGY_C"/>
    <property type="match status" value="1"/>
</dbReference>
<dbReference type="GO" id="GO:0042732">
    <property type="term" value="P:D-xylose metabolic process"/>
    <property type="evidence" value="ECO:0007669"/>
    <property type="project" value="UniProtKB-UniRule"/>
</dbReference>
<dbReference type="PANTHER" id="PTHR10196">
    <property type="entry name" value="SUGAR KINASE"/>
    <property type="match status" value="1"/>
</dbReference>
<dbReference type="Proteomes" id="UP000285301">
    <property type="component" value="Unassembled WGS sequence"/>
</dbReference>
<dbReference type="InterPro" id="IPR018484">
    <property type="entry name" value="FGGY_N"/>
</dbReference>
<reference evidence="7 8" key="1">
    <citation type="journal article" date="2018" name="Gigascience">
        <title>Genomes of trombidid mites reveal novel predicted allergens and laterally-transferred genes associated with secondary metabolism.</title>
        <authorList>
            <person name="Dong X."/>
            <person name="Chaisiri K."/>
            <person name="Xia D."/>
            <person name="Armstrong S.D."/>
            <person name="Fang Y."/>
            <person name="Donnelly M.J."/>
            <person name="Kadowaki T."/>
            <person name="McGarry J.W."/>
            <person name="Darby A.C."/>
            <person name="Makepeace B.L."/>
        </authorList>
    </citation>
    <scope>NUCLEOTIDE SEQUENCE [LARGE SCALE GENOMIC DNA]</scope>
    <source>
        <strain evidence="7">UoL-WK</strain>
    </source>
</reference>
<comment type="similarity">
    <text evidence="1 4">Belongs to the FGGY kinase family.</text>
</comment>
<evidence type="ECO:0000313" key="7">
    <source>
        <dbReference type="EMBL" id="RWS05298.1"/>
    </source>
</evidence>
<dbReference type="CDD" id="cd07776">
    <property type="entry name" value="ASKHA_NBD_FGGY_SpXK-like"/>
    <property type="match status" value="1"/>
</dbReference>
<dbReference type="Gene3D" id="3.30.420.40">
    <property type="match status" value="2"/>
</dbReference>
<dbReference type="EC" id="2.7.1.17" evidence="4"/>